<reference evidence="2 3" key="1">
    <citation type="submission" date="2017-06" db="EMBL/GenBank/DDBJ databases">
        <authorList>
            <person name="Kim H.J."/>
            <person name="Triplett B.A."/>
        </authorList>
    </citation>
    <scope>NUCLEOTIDE SEQUENCE [LARGE SCALE GENOMIC DNA]</scope>
    <source>
        <strain evidence="2 3">CGMCC 4.5593</strain>
    </source>
</reference>
<keyword evidence="1" id="KW-0472">Membrane</keyword>
<evidence type="ECO:0000313" key="3">
    <source>
        <dbReference type="Proteomes" id="UP000198362"/>
    </source>
</evidence>
<evidence type="ECO:0000256" key="1">
    <source>
        <dbReference type="SAM" id="Phobius"/>
    </source>
</evidence>
<dbReference type="Proteomes" id="UP000198362">
    <property type="component" value="Unassembled WGS sequence"/>
</dbReference>
<sequence>MNAEDLRTGFDRLAATVTSDADPYEAVLRRARRRRLAWLRGLGAALAVALTMALAGPAALNAGRWDGTPPGPPQPFEGKPVTSEWTWRLINSPTRGNLAGDQPLLQDLVREFSKTGSMVNGLDLVGTNPPRIKVLFAHDFPGSRFVAVAYYSTSAAMLVTRTAGPGASAADLVGSSGVSSGWVDPLTKNAESWGGAMATWTQFSLALAPDGCTVDSSSDGVIQPDGTVRRTWRPSPTSGYLLTRDAPANELWRVTCDGVVRSQGPATWQGLHDEGTAGKTEIFPPDVQAARGNVDPATASTAMGAYRSLVEHTGLRAGGPVVRWGGSVPGVDGRPVPAVLVSQDSGAGPAVLQVGDADFFMVATGSTPAPRRHYQPDEPGGDFVPTMSWAATTATASSELMGVRVPARKDLGAVRTDNLLVLAPPGTVRVEALAKGRKVWQTNALTDGAGVVEVRYRGDVTLRALDASGAVLATAPMHDPAKGDTLFGENLVENW</sequence>
<protein>
    <submittedName>
        <fullName evidence="2">Uncharacterized protein</fullName>
    </submittedName>
</protein>
<evidence type="ECO:0000313" key="2">
    <source>
        <dbReference type="EMBL" id="SNT64661.1"/>
    </source>
</evidence>
<dbReference type="OrthoDB" id="3380977at2"/>
<name>A0A239PCB1_9ACTN</name>
<organism evidence="2 3">
    <name type="scientific">Asanoa hainanensis</name>
    <dbReference type="NCBI Taxonomy" id="560556"/>
    <lineage>
        <taxon>Bacteria</taxon>
        <taxon>Bacillati</taxon>
        <taxon>Actinomycetota</taxon>
        <taxon>Actinomycetes</taxon>
        <taxon>Micromonosporales</taxon>
        <taxon>Micromonosporaceae</taxon>
        <taxon>Asanoa</taxon>
    </lineage>
</organism>
<accession>A0A239PCB1</accession>
<proteinExistence type="predicted"/>
<gene>
    <name evidence="2" type="ORF">SAMN05421812_117174</name>
</gene>
<keyword evidence="1" id="KW-1133">Transmembrane helix</keyword>
<keyword evidence="3" id="KW-1185">Reference proteome</keyword>
<dbReference type="AlphaFoldDB" id="A0A239PCB1"/>
<dbReference type="RefSeq" id="WP_089254526.1">
    <property type="nucleotide sequence ID" value="NZ_FZPH01000017.1"/>
</dbReference>
<dbReference type="EMBL" id="FZPH01000017">
    <property type="protein sequence ID" value="SNT64661.1"/>
    <property type="molecule type" value="Genomic_DNA"/>
</dbReference>
<keyword evidence="1" id="KW-0812">Transmembrane</keyword>
<feature type="transmembrane region" description="Helical" evidence="1">
    <location>
        <begin position="37"/>
        <end position="60"/>
    </location>
</feature>